<accession>A0A1A6HD83</accession>
<proteinExistence type="predicted"/>
<keyword evidence="1" id="KW-0677">Repeat</keyword>
<reference evidence="4 5" key="1">
    <citation type="submission" date="2016-06" db="EMBL/GenBank/DDBJ databases">
        <title>The Draft Genome Sequence and Annotation of the Desert Woodrat Neotoma lepida.</title>
        <authorList>
            <person name="Campbell M."/>
            <person name="Oakeson K.F."/>
            <person name="Yandell M."/>
            <person name="Halpert J.R."/>
            <person name="Dearing D."/>
        </authorList>
    </citation>
    <scope>NUCLEOTIDE SEQUENCE [LARGE SCALE GENOMIC DNA]</scope>
    <source>
        <strain evidence="4">417</strain>
        <tissue evidence="4">Liver</tissue>
    </source>
</reference>
<evidence type="ECO:0000259" key="3">
    <source>
        <dbReference type="Pfam" id="PF11413"/>
    </source>
</evidence>
<dbReference type="Pfam" id="PF11413">
    <property type="entry name" value="HIF-1"/>
    <property type="match status" value="1"/>
</dbReference>
<sequence>MDGWMFVRDPDTLDLEMLAPYISMDDDFQLNSSEQLPRTHRRPPRVARRPRARSFHGLSPPTPEPSLLPRWGSDPRLNYSSPSRGGPPTASLMPGTRKRN</sequence>
<evidence type="ECO:0000313" key="4">
    <source>
        <dbReference type="EMBL" id="OBS76236.1"/>
    </source>
</evidence>
<evidence type="ECO:0000256" key="1">
    <source>
        <dbReference type="ARBA" id="ARBA00022737"/>
    </source>
</evidence>
<dbReference type="STRING" id="56216.A0A1A6HD83"/>
<dbReference type="AlphaFoldDB" id="A0A1A6HD83"/>
<gene>
    <name evidence="4" type="ORF">A6R68_17310</name>
</gene>
<name>A0A1A6HD83_NEOLE</name>
<dbReference type="InterPro" id="IPR021537">
    <property type="entry name" value="HIF_alpha-like"/>
</dbReference>
<comment type="caution">
    <text evidence="4">The sequence shown here is derived from an EMBL/GenBank/DDBJ whole genome shotgun (WGS) entry which is preliminary data.</text>
</comment>
<evidence type="ECO:0000256" key="2">
    <source>
        <dbReference type="SAM" id="MobiDB-lite"/>
    </source>
</evidence>
<feature type="domain" description="Hypoxia-inducible factor alpha subunit-like" evidence="3">
    <location>
        <begin position="9"/>
        <end position="37"/>
    </location>
</feature>
<organism evidence="4 5">
    <name type="scientific">Neotoma lepida</name>
    <name type="common">Desert woodrat</name>
    <dbReference type="NCBI Taxonomy" id="56216"/>
    <lineage>
        <taxon>Eukaryota</taxon>
        <taxon>Metazoa</taxon>
        <taxon>Chordata</taxon>
        <taxon>Craniata</taxon>
        <taxon>Vertebrata</taxon>
        <taxon>Euteleostomi</taxon>
        <taxon>Mammalia</taxon>
        <taxon>Eutheria</taxon>
        <taxon>Euarchontoglires</taxon>
        <taxon>Glires</taxon>
        <taxon>Rodentia</taxon>
        <taxon>Myomorpha</taxon>
        <taxon>Muroidea</taxon>
        <taxon>Cricetidae</taxon>
        <taxon>Neotominae</taxon>
        <taxon>Neotoma</taxon>
    </lineage>
</organism>
<protein>
    <recommendedName>
        <fullName evidence="3">Hypoxia-inducible factor alpha subunit-like domain-containing protein</fullName>
    </recommendedName>
</protein>
<feature type="region of interest" description="Disordered" evidence="2">
    <location>
        <begin position="30"/>
        <end position="100"/>
    </location>
</feature>
<dbReference type="EMBL" id="LZPO01034952">
    <property type="protein sequence ID" value="OBS76236.1"/>
    <property type="molecule type" value="Genomic_DNA"/>
</dbReference>
<keyword evidence="5" id="KW-1185">Reference proteome</keyword>
<feature type="compositionally biased region" description="Basic residues" evidence="2">
    <location>
        <begin position="38"/>
        <end position="54"/>
    </location>
</feature>
<evidence type="ECO:0000313" key="5">
    <source>
        <dbReference type="Proteomes" id="UP000092124"/>
    </source>
</evidence>
<dbReference type="OrthoDB" id="6021714at2759"/>
<dbReference type="Proteomes" id="UP000092124">
    <property type="component" value="Unassembled WGS sequence"/>
</dbReference>